<feature type="non-terminal residue" evidence="4">
    <location>
        <position position="1"/>
    </location>
</feature>
<evidence type="ECO:0000256" key="1">
    <source>
        <dbReference type="ARBA" id="ARBA00009275"/>
    </source>
</evidence>
<dbReference type="Gene3D" id="3.20.20.140">
    <property type="entry name" value="Metal-dependent hydrolases"/>
    <property type="match status" value="1"/>
</dbReference>
<comment type="caution">
    <text evidence="4">The sequence shown here is derived from an EMBL/GenBank/DDBJ whole genome shotgun (WGS) entry which is preliminary data.</text>
</comment>
<accession>A0A938B3B3</accession>
<dbReference type="GO" id="GO:0016788">
    <property type="term" value="F:hydrolase activity, acting on ester bonds"/>
    <property type="evidence" value="ECO:0007669"/>
    <property type="project" value="InterPro"/>
</dbReference>
<evidence type="ECO:0000313" key="5">
    <source>
        <dbReference type="Proteomes" id="UP000712673"/>
    </source>
</evidence>
<gene>
    <name evidence="4" type="ORF">FJZ47_07300</name>
</gene>
<protein>
    <submittedName>
        <fullName evidence="4">TatD family deoxyribonuclease</fullName>
    </submittedName>
</protein>
<sequence length="191" mass="20772">AVLTQVQTHRARVVALGEIGLPHYALLDQRMSPEQAREREQMLHALVQAAVRFALPVVLHTPHAASAVALEIVQQYGPPGALFHWHKGSPETTAALCQTGYFLSVTPEVCYRERDQQLVQSVPLENILLESDGPWSYGGEFAGQRTTSALVARVAEAVAQLKGVPLAVVQEVTTANAYRLFGQTRPPSAQS</sequence>
<reference evidence="4" key="1">
    <citation type="submission" date="2019-03" db="EMBL/GenBank/DDBJ databases">
        <title>Lake Tanganyika Metagenome-Assembled Genomes (MAGs).</title>
        <authorList>
            <person name="Tran P."/>
        </authorList>
    </citation>
    <scope>NUCLEOTIDE SEQUENCE</scope>
    <source>
        <strain evidence="4">K_DeepCast_65m_m2_066</strain>
    </source>
</reference>
<proteinExistence type="inferred from homology"/>
<evidence type="ECO:0000256" key="2">
    <source>
        <dbReference type="ARBA" id="ARBA00022723"/>
    </source>
</evidence>
<dbReference type="AlphaFoldDB" id="A0A938B3B3"/>
<evidence type="ECO:0000256" key="3">
    <source>
        <dbReference type="ARBA" id="ARBA00022801"/>
    </source>
</evidence>
<keyword evidence="3" id="KW-0378">Hydrolase</keyword>
<dbReference type="InterPro" id="IPR001130">
    <property type="entry name" value="TatD-like"/>
</dbReference>
<evidence type="ECO:0000313" key="4">
    <source>
        <dbReference type="EMBL" id="MBM3223590.1"/>
    </source>
</evidence>
<dbReference type="GO" id="GO:0046872">
    <property type="term" value="F:metal ion binding"/>
    <property type="evidence" value="ECO:0007669"/>
    <property type="project" value="UniProtKB-KW"/>
</dbReference>
<comment type="similarity">
    <text evidence="1">Belongs to the metallo-dependent hydrolases superfamily. TatD-type hydrolase family.</text>
</comment>
<dbReference type="Proteomes" id="UP000712673">
    <property type="component" value="Unassembled WGS sequence"/>
</dbReference>
<dbReference type="EMBL" id="VGLS01000166">
    <property type="protein sequence ID" value="MBM3223590.1"/>
    <property type="molecule type" value="Genomic_DNA"/>
</dbReference>
<dbReference type="PANTHER" id="PTHR46317">
    <property type="entry name" value="HYDROLASE OF PHP SUPERFAMILY-RELATED PROTEIN"/>
    <property type="match status" value="1"/>
</dbReference>
<dbReference type="SUPFAM" id="SSF51556">
    <property type="entry name" value="Metallo-dependent hydrolases"/>
    <property type="match status" value="1"/>
</dbReference>
<dbReference type="PANTHER" id="PTHR46317:SF1">
    <property type="entry name" value="HYDROLASE, TATD FAMILY"/>
    <property type="match status" value="1"/>
</dbReference>
<keyword evidence="2" id="KW-0479">Metal-binding</keyword>
<dbReference type="Pfam" id="PF01026">
    <property type="entry name" value="TatD_DNase"/>
    <property type="match status" value="1"/>
</dbReference>
<dbReference type="InterPro" id="IPR032466">
    <property type="entry name" value="Metal_Hydrolase"/>
</dbReference>
<name>A0A938B3B3_UNCTE</name>
<organism evidence="4 5">
    <name type="scientific">Tectimicrobiota bacterium</name>
    <dbReference type="NCBI Taxonomy" id="2528274"/>
    <lineage>
        <taxon>Bacteria</taxon>
        <taxon>Pseudomonadati</taxon>
        <taxon>Nitrospinota/Tectimicrobiota group</taxon>
        <taxon>Candidatus Tectimicrobiota</taxon>
    </lineage>
</organism>